<evidence type="ECO:0000313" key="3">
    <source>
        <dbReference type="Proteomes" id="UP001529510"/>
    </source>
</evidence>
<protein>
    <submittedName>
        <fullName evidence="2">Uncharacterized protein</fullName>
    </submittedName>
</protein>
<dbReference type="EMBL" id="JAMKFB020000006">
    <property type="protein sequence ID" value="KAL0190898.1"/>
    <property type="molecule type" value="Genomic_DNA"/>
</dbReference>
<accession>A0ABD0QXD1</accession>
<gene>
    <name evidence="2" type="ORF">M9458_013596</name>
</gene>
<dbReference type="Pfam" id="PF08647">
    <property type="entry name" value="BRE1"/>
    <property type="match status" value="1"/>
</dbReference>
<feature type="non-terminal residue" evidence="2">
    <location>
        <position position="55"/>
    </location>
</feature>
<organism evidence="2 3">
    <name type="scientific">Cirrhinus mrigala</name>
    <name type="common">Mrigala</name>
    <dbReference type="NCBI Taxonomy" id="683832"/>
    <lineage>
        <taxon>Eukaryota</taxon>
        <taxon>Metazoa</taxon>
        <taxon>Chordata</taxon>
        <taxon>Craniata</taxon>
        <taxon>Vertebrata</taxon>
        <taxon>Euteleostomi</taxon>
        <taxon>Actinopterygii</taxon>
        <taxon>Neopterygii</taxon>
        <taxon>Teleostei</taxon>
        <taxon>Ostariophysi</taxon>
        <taxon>Cypriniformes</taxon>
        <taxon>Cyprinidae</taxon>
        <taxon>Labeoninae</taxon>
        <taxon>Labeonini</taxon>
        <taxon>Cirrhinus</taxon>
    </lineage>
</organism>
<comment type="caution">
    <text evidence="2">The sequence shown here is derived from an EMBL/GenBank/DDBJ whole genome shotgun (WGS) entry which is preliminary data.</text>
</comment>
<keyword evidence="1" id="KW-0175">Coiled coil</keyword>
<reference evidence="2 3" key="1">
    <citation type="submission" date="2024-05" db="EMBL/GenBank/DDBJ databases">
        <title>Genome sequencing and assembly of Indian major carp, Cirrhinus mrigala (Hamilton, 1822).</title>
        <authorList>
            <person name="Mohindra V."/>
            <person name="Chowdhury L.M."/>
            <person name="Lal K."/>
            <person name="Jena J.K."/>
        </authorList>
    </citation>
    <scope>NUCLEOTIDE SEQUENCE [LARGE SCALE GENOMIC DNA]</scope>
    <source>
        <strain evidence="2">CM1030</strain>
        <tissue evidence="2">Blood</tissue>
    </source>
</reference>
<sequence length="55" mass="6477">MEQDQREQADLEKQIKALMTDMVKLNSLLSKNSDLNQALQHSNSLMETEFRQRLK</sequence>
<proteinExistence type="predicted"/>
<keyword evidence="3" id="KW-1185">Reference proteome</keyword>
<dbReference type="Proteomes" id="UP001529510">
    <property type="component" value="Unassembled WGS sequence"/>
</dbReference>
<evidence type="ECO:0000313" key="2">
    <source>
        <dbReference type="EMBL" id="KAL0190898.1"/>
    </source>
</evidence>
<name>A0ABD0QXD1_CIRMR</name>
<dbReference type="AlphaFoldDB" id="A0ABD0QXD1"/>
<evidence type="ECO:0000256" key="1">
    <source>
        <dbReference type="SAM" id="Coils"/>
    </source>
</evidence>
<feature type="coiled-coil region" evidence="1">
    <location>
        <begin position="1"/>
        <end position="28"/>
    </location>
</feature>